<feature type="compositionally biased region" description="Gly residues" evidence="2">
    <location>
        <begin position="138"/>
        <end position="153"/>
    </location>
</feature>
<dbReference type="Gene3D" id="3.30.40.10">
    <property type="entry name" value="Zinc/RING finger domain, C3HC4 (zinc finger)"/>
    <property type="match status" value="1"/>
</dbReference>
<accession>A0A1A8YSW2</accession>
<evidence type="ECO:0000256" key="1">
    <source>
        <dbReference type="PROSITE-ProRule" id="PRU00175"/>
    </source>
</evidence>
<feature type="domain" description="RING-type" evidence="4">
    <location>
        <begin position="30"/>
        <end position="68"/>
    </location>
</feature>
<name>A0A1A8YSW2_PLAOA</name>
<protein>
    <submittedName>
        <fullName evidence="5">Zinc finger protein, putative</fullName>
    </submittedName>
</protein>
<dbReference type="EMBL" id="FLRE01000083">
    <property type="protein sequence ID" value="SBT34621.1"/>
    <property type="molecule type" value="Genomic_DNA"/>
</dbReference>
<keyword evidence="1" id="KW-0863">Zinc-finger</keyword>
<organism evidence="5 6">
    <name type="scientific">Plasmodium ovale wallikeri</name>
    <dbReference type="NCBI Taxonomy" id="864142"/>
    <lineage>
        <taxon>Eukaryota</taxon>
        <taxon>Sar</taxon>
        <taxon>Alveolata</taxon>
        <taxon>Apicomplexa</taxon>
        <taxon>Aconoidasida</taxon>
        <taxon>Haemosporida</taxon>
        <taxon>Plasmodiidae</taxon>
        <taxon>Plasmodium</taxon>
        <taxon>Plasmodium (Plasmodium)</taxon>
    </lineage>
</organism>
<feature type="transmembrane region" description="Helical" evidence="3">
    <location>
        <begin position="404"/>
        <end position="427"/>
    </location>
</feature>
<dbReference type="GO" id="GO:0008270">
    <property type="term" value="F:zinc ion binding"/>
    <property type="evidence" value="ECO:0007669"/>
    <property type="project" value="UniProtKB-KW"/>
</dbReference>
<sequence length="458" mass="50776">MSILSLFHICSPLLRTNCLEKKEIYENFICSVCLDLCDTPVVTLCNHICCYKCMYYSLLHKRNCPICKQTVKNNDLRKITDKLLFKATSNQPVDISSSQQNGDTPSNNISRNGENSIRMNDKMGRSEIGRDKVRRGKNGPGKIGPGKIGPGKIGRGKIGRGKIGRGKIRQSKSDNNISNPVSTINRHWLSTATSRTSVPLSRCAVNSSIHSVRGNHMSYASVGSSCSSDETGKTHRLSTQLAYCYQNRKTCSCISRGGSSRSGNSRSGNSRSGNSRSGNSRSGNSRSGNSRSGSIRSGSIRSGSSRSGSIRSGSSRSGESDHCAGSGEEENSSADEFLNILPLRKNFNFKEKNSKDIIVIMEELFQFDNIDMSNIYVDNREFFLCNKNCFTNTIKRLRQELERALILLYFCCCVGMPAMFSLGYISFIMTKGIFKFSFLVTNAFLSLSHRLFLRMFQS</sequence>
<dbReference type="PROSITE" id="PS50089">
    <property type="entry name" value="ZF_RING_2"/>
    <property type="match status" value="1"/>
</dbReference>
<feature type="compositionally biased region" description="Polar residues" evidence="2">
    <location>
        <begin position="91"/>
        <end position="118"/>
    </location>
</feature>
<dbReference type="SUPFAM" id="SSF57850">
    <property type="entry name" value="RING/U-box"/>
    <property type="match status" value="1"/>
</dbReference>
<gene>
    <name evidence="5" type="ORF">POVWA2_020860</name>
</gene>
<feature type="compositionally biased region" description="Basic and acidic residues" evidence="2">
    <location>
        <begin position="119"/>
        <end position="131"/>
    </location>
</feature>
<feature type="region of interest" description="Disordered" evidence="2">
    <location>
        <begin position="255"/>
        <end position="330"/>
    </location>
</feature>
<evidence type="ECO:0000259" key="4">
    <source>
        <dbReference type="PROSITE" id="PS50089"/>
    </source>
</evidence>
<dbReference type="AlphaFoldDB" id="A0A1A8YSW2"/>
<evidence type="ECO:0000256" key="3">
    <source>
        <dbReference type="SAM" id="Phobius"/>
    </source>
</evidence>
<reference evidence="6" key="1">
    <citation type="submission" date="2016-05" db="EMBL/GenBank/DDBJ databases">
        <authorList>
            <person name="Naeem Raeece"/>
        </authorList>
    </citation>
    <scope>NUCLEOTIDE SEQUENCE [LARGE SCALE GENOMIC DNA]</scope>
</reference>
<dbReference type="InterPro" id="IPR001841">
    <property type="entry name" value="Znf_RING"/>
</dbReference>
<feature type="region of interest" description="Disordered" evidence="2">
    <location>
        <begin position="91"/>
        <end position="179"/>
    </location>
</feature>
<keyword evidence="1" id="KW-0862">Zinc</keyword>
<keyword evidence="1" id="KW-0479">Metal-binding</keyword>
<feature type="compositionally biased region" description="Low complexity" evidence="2">
    <location>
        <begin position="255"/>
        <end position="317"/>
    </location>
</feature>
<keyword evidence="3" id="KW-0812">Transmembrane</keyword>
<dbReference type="SMART" id="SM00184">
    <property type="entry name" value="RING"/>
    <property type="match status" value="1"/>
</dbReference>
<keyword evidence="3" id="KW-0472">Membrane</keyword>
<evidence type="ECO:0000313" key="5">
    <source>
        <dbReference type="EMBL" id="SBT34621.1"/>
    </source>
</evidence>
<feature type="compositionally biased region" description="Basic residues" evidence="2">
    <location>
        <begin position="154"/>
        <end position="170"/>
    </location>
</feature>
<dbReference type="InterPro" id="IPR013083">
    <property type="entry name" value="Znf_RING/FYVE/PHD"/>
</dbReference>
<evidence type="ECO:0000313" key="6">
    <source>
        <dbReference type="Proteomes" id="UP000078550"/>
    </source>
</evidence>
<keyword evidence="3" id="KW-1133">Transmembrane helix</keyword>
<proteinExistence type="predicted"/>
<evidence type="ECO:0000256" key="2">
    <source>
        <dbReference type="SAM" id="MobiDB-lite"/>
    </source>
</evidence>
<dbReference type="Proteomes" id="UP000078550">
    <property type="component" value="Unassembled WGS sequence"/>
</dbReference>